<organism evidence="2 3">
    <name type="scientific">Paracoccus simplex</name>
    <dbReference type="NCBI Taxonomy" id="2086346"/>
    <lineage>
        <taxon>Bacteria</taxon>
        <taxon>Pseudomonadati</taxon>
        <taxon>Pseudomonadota</taxon>
        <taxon>Alphaproteobacteria</taxon>
        <taxon>Rhodobacterales</taxon>
        <taxon>Paracoccaceae</taxon>
        <taxon>Paracoccus</taxon>
    </lineage>
</organism>
<dbReference type="Proteomes" id="UP001595596">
    <property type="component" value="Unassembled WGS sequence"/>
</dbReference>
<dbReference type="InterPro" id="IPR013022">
    <property type="entry name" value="Xyl_isomerase-like_TIM-brl"/>
</dbReference>
<keyword evidence="3" id="KW-1185">Reference proteome</keyword>
<proteinExistence type="predicted"/>
<dbReference type="GO" id="GO:0016853">
    <property type="term" value="F:isomerase activity"/>
    <property type="evidence" value="ECO:0007669"/>
    <property type="project" value="UniProtKB-KW"/>
</dbReference>
<dbReference type="InterPro" id="IPR050312">
    <property type="entry name" value="IolE/XylAMocC-like"/>
</dbReference>
<evidence type="ECO:0000313" key="3">
    <source>
        <dbReference type="Proteomes" id="UP001595596"/>
    </source>
</evidence>
<gene>
    <name evidence="2" type="ORF">ACFOMP_00740</name>
</gene>
<name>A0ABV7RVG7_9RHOB</name>
<reference evidence="3" key="1">
    <citation type="journal article" date="2019" name="Int. J. Syst. Evol. Microbiol.">
        <title>The Global Catalogue of Microorganisms (GCM) 10K type strain sequencing project: providing services to taxonomists for standard genome sequencing and annotation.</title>
        <authorList>
            <consortium name="The Broad Institute Genomics Platform"/>
            <consortium name="The Broad Institute Genome Sequencing Center for Infectious Disease"/>
            <person name="Wu L."/>
            <person name="Ma J."/>
        </authorList>
    </citation>
    <scope>NUCLEOTIDE SEQUENCE [LARGE SCALE GENOMIC DNA]</scope>
    <source>
        <strain evidence="3">VKM B-3226</strain>
    </source>
</reference>
<dbReference type="PANTHER" id="PTHR12110">
    <property type="entry name" value="HYDROXYPYRUVATE ISOMERASE"/>
    <property type="match status" value="1"/>
</dbReference>
<evidence type="ECO:0000313" key="2">
    <source>
        <dbReference type="EMBL" id="MFC3567981.1"/>
    </source>
</evidence>
<comment type="caution">
    <text evidence="2">The sequence shown here is derived from an EMBL/GenBank/DDBJ whole genome shotgun (WGS) entry which is preliminary data.</text>
</comment>
<keyword evidence="2" id="KW-0413">Isomerase</keyword>
<protein>
    <submittedName>
        <fullName evidence="2">Sugar phosphate isomerase/epimerase family protein</fullName>
    </submittedName>
</protein>
<sequence>MSAPWTAETWPIAAAMIPFPGMLPDGSLVQDAPAETWAATLAEVAAAGFDAVDPTDSWLRIADLDKARRAEFLDICRDLRLGIPAISTSRRSVIDPAHGADHLAYGHRVIDTAAELGVGHVSFGFFGPLTPAQQRATWFWTEQGPRNPDDPATYRLAVERICDLARHAEGCGVTIALEMYEDTYLGTARDAVRFVTEVDHPAVRLNIDIGNLIRLHRPVEPWAEMIRLCLPFAGYWHVKNYYRMEDSATGQVMTHPAPLLGGTINWRAAINAALDLGFDSPFLVEHYGGDGLGVCAQNRDYIRTILAGRRSRHDQTV</sequence>
<dbReference type="RefSeq" id="WP_379027497.1">
    <property type="nucleotide sequence ID" value="NZ_JBHRXE010000001.1"/>
</dbReference>
<dbReference type="InterPro" id="IPR036237">
    <property type="entry name" value="Xyl_isomerase-like_sf"/>
</dbReference>
<dbReference type="PANTHER" id="PTHR12110:SF41">
    <property type="entry name" value="INOSOSE DEHYDRATASE"/>
    <property type="match status" value="1"/>
</dbReference>
<dbReference type="EMBL" id="JBHRXE010000001">
    <property type="protein sequence ID" value="MFC3567981.1"/>
    <property type="molecule type" value="Genomic_DNA"/>
</dbReference>
<accession>A0ABV7RVG7</accession>
<feature type="domain" description="Xylose isomerase-like TIM barrel" evidence="1">
    <location>
        <begin position="41"/>
        <end position="289"/>
    </location>
</feature>
<evidence type="ECO:0000259" key="1">
    <source>
        <dbReference type="Pfam" id="PF01261"/>
    </source>
</evidence>
<dbReference type="SUPFAM" id="SSF51658">
    <property type="entry name" value="Xylose isomerase-like"/>
    <property type="match status" value="1"/>
</dbReference>
<dbReference type="Pfam" id="PF01261">
    <property type="entry name" value="AP_endonuc_2"/>
    <property type="match status" value="1"/>
</dbReference>
<dbReference type="Gene3D" id="3.20.20.150">
    <property type="entry name" value="Divalent-metal-dependent TIM barrel enzymes"/>
    <property type="match status" value="1"/>
</dbReference>